<keyword evidence="3" id="KW-1185">Reference proteome</keyword>
<reference evidence="2 3" key="1">
    <citation type="submission" date="2019-09" db="EMBL/GenBank/DDBJ databases">
        <authorList>
            <person name="Valk L.C."/>
        </authorList>
    </citation>
    <scope>NUCLEOTIDE SEQUENCE [LARGE SCALE GENOMIC DNA]</scope>
    <source>
        <strain evidence="2">GalUA</strain>
    </source>
</reference>
<dbReference type="Gene3D" id="2.60.40.3950">
    <property type="match status" value="1"/>
</dbReference>
<accession>A0A7V7QIC6</accession>
<name>A0A7V7QIC6_9FIRM</name>
<evidence type="ECO:0000259" key="1">
    <source>
        <dbReference type="Pfam" id="PF18310"/>
    </source>
</evidence>
<feature type="domain" description="DUF5605" evidence="1">
    <location>
        <begin position="3"/>
        <end position="60"/>
    </location>
</feature>
<protein>
    <recommendedName>
        <fullName evidence="1">DUF5605 domain-containing protein</fullName>
    </recommendedName>
</protein>
<dbReference type="RefSeq" id="WP_151147795.1">
    <property type="nucleotide sequence ID" value="NZ_WAGX01000007.1"/>
</dbReference>
<dbReference type="OrthoDB" id="127163at2"/>
<dbReference type="InterPro" id="IPR041239">
    <property type="entry name" value="DUF5605"/>
</dbReference>
<reference evidence="2 3" key="2">
    <citation type="submission" date="2020-02" db="EMBL/GenBank/DDBJ databases">
        <title>Candidatus Galacturonibacter soehngenii shows hetero-acetogenic catabolism of galacturonic acid but lacks a canonical carbon monoxide dehydrogenase/acetyl-CoA synthase complex.</title>
        <authorList>
            <person name="Diender M."/>
            <person name="Stouten G.R."/>
            <person name="Petersen J.F."/>
            <person name="Nielsen P.H."/>
            <person name="Dueholm M.S."/>
            <person name="Pronk J.T."/>
            <person name="Van Loosdrecht M.C.M."/>
        </authorList>
    </citation>
    <scope>NUCLEOTIDE SEQUENCE [LARGE SCALE GENOMIC DNA]</scope>
    <source>
        <strain evidence="2">GalUA</strain>
    </source>
</reference>
<evidence type="ECO:0000313" key="2">
    <source>
        <dbReference type="EMBL" id="KAB1435971.1"/>
    </source>
</evidence>
<gene>
    <name evidence="2" type="ORF">F7O84_16505</name>
</gene>
<proteinExistence type="predicted"/>
<comment type="caution">
    <text evidence="2">The sequence shown here is derived from an EMBL/GenBank/DDBJ whole genome shotgun (WGS) entry which is preliminary data.</text>
</comment>
<dbReference type="EMBL" id="WAGX01000007">
    <property type="protein sequence ID" value="KAB1435971.1"/>
    <property type="molecule type" value="Genomic_DNA"/>
</dbReference>
<dbReference type="Proteomes" id="UP000461768">
    <property type="component" value="Unassembled WGS sequence"/>
</dbReference>
<dbReference type="Pfam" id="PF18310">
    <property type="entry name" value="DUF5605"/>
    <property type="match status" value="1"/>
</dbReference>
<sequence>MTYLYYYGANRPLEREFRLPESKKYRAQLIDTWNMSIEECGEVSGRFVLKMTGKPYMAARFIAIDE</sequence>
<evidence type="ECO:0000313" key="3">
    <source>
        <dbReference type="Proteomes" id="UP000461768"/>
    </source>
</evidence>
<dbReference type="AlphaFoldDB" id="A0A7V7QIC6"/>
<organism evidence="2 3">
    <name type="scientific">Candidatus Galacturonatibacter soehngenii</name>
    <dbReference type="NCBI Taxonomy" id="2307010"/>
    <lineage>
        <taxon>Bacteria</taxon>
        <taxon>Bacillati</taxon>
        <taxon>Bacillota</taxon>
        <taxon>Clostridia</taxon>
        <taxon>Lachnospirales</taxon>
        <taxon>Lachnospiraceae</taxon>
        <taxon>Candidatus Galacturonatibacter</taxon>
    </lineage>
</organism>